<organism evidence="3 4">
    <name type="scientific">Armillaria borealis</name>
    <dbReference type="NCBI Taxonomy" id="47425"/>
    <lineage>
        <taxon>Eukaryota</taxon>
        <taxon>Fungi</taxon>
        <taxon>Dikarya</taxon>
        <taxon>Basidiomycota</taxon>
        <taxon>Agaricomycotina</taxon>
        <taxon>Agaricomycetes</taxon>
        <taxon>Agaricomycetidae</taxon>
        <taxon>Agaricales</taxon>
        <taxon>Marasmiineae</taxon>
        <taxon>Physalacriaceae</taxon>
        <taxon>Armillaria</taxon>
    </lineage>
</organism>
<dbReference type="Pfam" id="PF00271">
    <property type="entry name" value="Helicase_C"/>
    <property type="match status" value="1"/>
</dbReference>
<name>A0AA39J8T9_9AGAR</name>
<dbReference type="Gene3D" id="3.40.50.300">
    <property type="entry name" value="P-loop containing nucleotide triphosphate hydrolases"/>
    <property type="match status" value="1"/>
</dbReference>
<gene>
    <name evidence="3" type="ORF">EV421DRAFT_1906812</name>
</gene>
<evidence type="ECO:0000313" key="3">
    <source>
        <dbReference type="EMBL" id="KAK0438276.1"/>
    </source>
</evidence>
<dbReference type="Proteomes" id="UP001175226">
    <property type="component" value="Unassembled WGS sequence"/>
</dbReference>
<feature type="compositionally biased region" description="Basic and acidic residues" evidence="1">
    <location>
        <begin position="164"/>
        <end position="173"/>
    </location>
</feature>
<protein>
    <recommendedName>
        <fullName evidence="2">Helicase C-terminal domain-containing protein</fullName>
    </recommendedName>
</protein>
<dbReference type="SUPFAM" id="SSF52540">
    <property type="entry name" value="P-loop containing nucleoside triphosphate hydrolases"/>
    <property type="match status" value="1"/>
</dbReference>
<feature type="region of interest" description="Disordered" evidence="1">
    <location>
        <begin position="161"/>
        <end position="182"/>
    </location>
</feature>
<keyword evidence="4" id="KW-1185">Reference proteome</keyword>
<dbReference type="AlphaFoldDB" id="A0AA39J8T9"/>
<dbReference type="EMBL" id="JAUEPT010000044">
    <property type="protein sequence ID" value="KAK0438276.1"/>
    <property type="molecule type" value="Genomic_DNA"/>
</dbReference>
<sequence length="300" mass="34606">MYARHCVNNLDDVRNYDCFIRNPFPSNGKLTDQPRVLIFCDNNNQTRHISRYLNSVAPPQFRDRGFVRHYHGQMSKKYLKQAHEQFTIPTGHCRVLVATLGESVGIDFADVEYACNAGLMLDGCDSNQRAGRIVRRPEMTGLFVTFYEEWARTIKEEEFDEAGADLRDPDRPRGKLRAGASKRDRAPLSGIKFVNAPCVREFFADYLGDNSSNERMLRWREEEHFADPLGAVRPDYLIVTEKNIVKLCQVHPSNMKLPSDIVSLLGEEDDWASEWSEKIFGVIKQFDTEYPVKTRKAYKK</sequence>
<feature type="domain" description="Helicase C-terminal" evidence="2">
    <location>
        <begin position="12"/>
        <end position="177"/>
    </location>
</feature>
<evidence type="ECO:0000313" key="4">
    <source>
        <dbReference type="Proteomes" id="UP001175226"/>
    </source>
</evidence>
<evidence type="ECO:0000259" key="2">
    <source>
        <dbReference type="PROSITE" id="PS51194"/>
    </source>
</evidence>
<dbReference type="InterPro" id="IPR001650">
    <property type="entry name" value="Helicase_C-like"/>
</dbReference>
<accession>A0AA39J8T9</accession>
<dbReference type="InterPro" id="IPR027417">
    <property type="entry name" value="P-loop_NTPase"/>
</dbReference>
<reference evidence="3" key="1">
    <citation type="submission" date="2023-06" db="EMBL/GenBank/DDBJ databases">
        <authorList>
            <consortium name="Lawrence Berkeley National Laboratory"/>
            <person name="Ahrendt S."/>
            <person name="Sahu N."/>
            <person name="Indic B."/>
            <person name="Wong-Bajracharya J."/>
            <person name="Merenyi Z."/>
            <person name="Ke H.-M."/>
            <person name="Monk M."/>
            <person name="Kocsube S."/>
            <person name="Drula E."/>
            <person name="Lipzen A."/>
            <person name="Balint B."/>
            <person name="Henrissat B."/>
            <person name="Andreopoulos B."/>
            <person name="Martin F.M."/>
            <person name="Harder C.B."/>
            <person name="Rigling D."/>
            <person name="Ford K.L."/>
            <person name="Foster G.D."/>
            <person name="Pangilinan J."/>
            <person name="Papanicolaou A."/>
            <person name="Barry K."/>
            <person name="LaButti K."/>
            <person name="Viragh M."/>
            <person name="Koriabine M."/>
            <person name="Yan M."/>
            <person name="Riley R."/>
            <person name="Champramary S."/>
            <person name="Plett K.L."/>
            <person name="Tsai I.J."/>
            <person name="Slot J."/>
            <person name="Sipos G."/>
            <person name="Plett J."/>
            <person name="Nagy L.G."/>
            <person name="Grigoriev I.V."/>
        </authorList>
    </citation>
    <scope>NUCLEOTIDE SEQUENCE</scope>
    <source>
        <strain evidence="3">FPL87.14</strain>
    </source>
</reference>
<comment type="caution">
    <text evidence="3">The sequence shown here is derived from an EMBL/GenBank/DDBJ whole genome shotgun (WGS) entry which is preliminary data.</text>
</comment>
<evidence type="ECO:0000256" key="1">
    <source>
        <dbReference type="SAM" id="MobiDB-lite"/>
    </source>
</evidence>
<dbReference type="PROSITE" id="PS51194">
    <property type="entry name" value="HELICASE_CTER"/>
    <property type="match status" value="1"/>
</dbReference>
<proteinExistence type="predicted"/>